<evidence type="ECO:0000313" key="3">
    <source>
        <dbReference type="Proteomes" id="UP000629025"/>
    </source>
</evidence>
<dbReference type="PROSITE" id="PS00409">
    <property type="entry name" value="PROKAR_NTER_METHYL"/>
    <property type="match status" value="1"/>
</dbReference>
<dbReference type="EMBL" id="BMIJ01000007">
    <property type="protein sequence ID" value="GGC03729.1"/>
    <property type="molecule type" value="Genomic_DNA"/>
</dbReference>
<organism evidence="2 3">
    <name type="scientific">Marinobacterium zhoushanense</name>
    <dbReference type="NCBI Taxonomy" id="1679163"/>
    <lineage>
        <taxon>Bacteria</taxon>
        <taxon>Pseudomonadati</taxon>
        <taxon>Pseudomonadota</taxon>
        <taxon>Gammaproteobacteria</taxon>
        <taxon>Oceanospirillales</taxon>
        <taxon>Oceanospirillaceae</taxon>
        <taxon>Marinobacterium</taxon>
    </lineage>
</organism>
<evidence type="ECO:0000256" key="1">
    <source>
        <dbReference type="SAM" id="Phobius"/>
    </source>
</evidence>
<dbReference type="RefSeq" id="WP_188750227.1">
    <property type="nucleotide sequence ID" value="NZ_BMIJ01000007.1"/>
</dbReference>
<accession>A0ABQ1KME3</accession>
<name>A0ABQ1KME3_9GAMM</name>
<keyword evidence="3" id="KW-1185">Reference proteome</keyword>
<dbReference type="Pfam" id="PF07963">
    <property type="entry name" value="N_methyl"/>
    <property type="match status" value="1"/>
</dbReference>
<protein>
    <recommendedName>
        <fullName evidence="4">Type IV pilus assembly protein PilW</fullName>
    </recommendedName>
</protein>
<keyword evidence="1" id="KW-0472">Membrane</keyword>
<sequence>MLRMKRQAGFTLIELMIALLLGLIVTAIAISMYVSTLGITRQTVTSVRLSQEMRTVMDMMVRDIRRSGYWAGGSLTGNPHAAVVSGGLPVNVFTSPKSSDSDSCVVLSYDYDADGAATIEHLMGYRMDDAQGAVEVLWASSSTLTGDVDCSVLPSNWQNLTDNSTTVITQLLFQRLPSAASFASAAARSIRITLRGESSSDDRLVKELIEEVRVRNDI</sequence>
<dbReference type="Gene3D" id="3.30.700.10">
    <property type="entry name" value="Glycoprotein, Type 4 Pilin"/>
    <property type="match status" value="1"/>
</dbReference>
<reference evidence="3" key="1">
    <citation type="journal article" date="2019" name="Int. J. Syst. Evol. Microbiol.">
        <title>The Global Catalogue of Microorganisms (GCM) 10K type strain sequencing project: providing services to taxonomists for standard genome sequencing and annotation.</title>
        <authorList>
            <consortium name="The Broad Institute Genomics Platform"/>
            <consortium name="The Broad Institute Genome Sequencing Center for Infectious Disease"/>
            <person name="Wu L."/>
            <person name="Ma J."/>
        </authorList>
    </citation>
    <scope>NUCLEOTIDE SEQUENCE [LARGE SCALE GENOMIC DNA]</scope>
    <source>
        <strain evidence="3">CGMCC 1.15341</strain>
    </source>
</reference>
<comment type="caution">
    <text evidence="2">The sequence shown here is derived from an EMBL/GenBank/DDBJ whole genome shotgun (WGS) entry which is preliminary data.</text>
</comment>
<dbReference type="Proteomes" id="UP000629025">
    <property type="component" value="Unassembled WGS sequence"/>
</dbReference>
<dbReference type="PIRSF" id="PIRSF004525">
    <property type="entry name" value="Pilin_peptidase-dep_B_prd"/>
    <property type="match status" value="1"/>
</dbReference>
<keyword evidence="1" id="KW-1133">Transmembrane helix</keyword>
<feature type="transmembrane region" description="Helical" evidence="1">
    <location>
        <begin position="12"/>
        <end position="34"/>
    </location>
</feature>
<dbReference type="InterPro" id="IPR012902">
    <property type="entry name" value="N_methyl_site"/>
</dbReference>
<gene>
    <name evidence="2" type="ORF">GCM10011352_32440</name>
</gene>
<dbReference type="InterPro" id="IPR016419">
    <property type="entry name" value="Prepilin_Pept-dep_B_prd"/>
</dbReference>
<dbReference type="InterPro" id="IPR045584">
    <property type="entry name" value="Pilin-like"/>
</dbReference>
<dbReference type="SUPFAM" id="SSF54523">
    <property type="entry name" value="Pili subunits"/>
    <property type="match status" value="1"/>
</dbReference>
<evidence type="ECO:0008006" key="4">
    <source>
        <dbReference type="Google" id="ProtNLM"/>
    </source>
</evidence>
<dbReference type="NCBIfam" id="TIGR02532">
    <property type="entry name" value="IV_pilin_GFxxxE"/>
    <property type="match status" value="1"/>
</dbReference>
<proteinExistence type="predicted"/>
<keyword evidence="1" id="KW-0812">Transmembrane</keyword>
<evidence type="ECO:0000313" key="2">
    <source>
        <dbReference type="EMBL" id="GGC03729.1"/>
    </source>
</evidence>